<reference evidence="1 2" key="1">
    <citation type="journal article" date="2016" name="Nat. Commun.">
        <title>Thousands of microbial genomes shed light on interconnected biogeochemical processes in an aquifer system.</title>
        <authorList>
            <person name="Anantharaman K."/>
            <person name="Brown C.T."/>
            <person name="Hug L.A."/>
            <person name="Sharon I."/>
            <person name="Castelle C.J."/>
            <person name="Probst A.J."/>
            <person name="Thomas B.C."/>
            <person name="Singh A."/>
            <person name="Wilkins M.J."/>
            <person name="Karaoz U."/>
            <person name="Brodie E.L."/>
            <person name="Williams K.H."/>
            <person name="Hubbard S.S."/>
            <person name="Banfield J.F."/>
        </authorList>
    </citation>
    <scope>NUCLEOTIDE SEQUENCE [LARGE SCALE GENOMIC DNA]</scope>
</reference>
<proteinExistence type="predicted"/>
<dbReference type="Gene3D" id="3.90.1720.10">
    <property type="entry name" value="endopeptidase domain like (from Nostoc punctiforme)"/>
    <property type="match status" value="1"/>
</dbReference>
<gene>
    <name evidence="1" type="ORF">A3D77_06925</name>
</gene>
<organism evidence="1 2">
    <name type="scientific">Candidatus Gottesmanbacteria bacterium RIFCSPHIGHO2_02_FULL_39_11</name>
    <dbReference type="NCBI Taxonomy" id="1798382"/>
    <lineage>
        <taxon>Bacteria</taxon>
        <taxon>Candidatus Gottesmaniibacteriota</taxon>
    </lineage>
</organism>
<sequence length="215" mass="24361">MDILGVSINCPYWANRMENGVVTVRGFEEGKGEASTIQNEIMRLASGSKKDKPEGKLDFENITFLARKNRIGIDCSGLIFRIMEAVLEKKDMDMIFPLGIRKTNADMLTRNLYSQKIDSIKEIAVGDLIRLSSGHHAVIITHIEGETVKYVHSSSRTQISGVHTGEMVINKGSETIESQVWKEKTFRGQNWKDKYFHGEEDGVYRNKFLYTALNP</sequence>
<comment type="caution">
    <text evidence="1">The sequence shown here is derived from an EMBL/GenBank/DDBJ whole genome shotgun (WGS) entry which is preliminary data.</text>
</comment>
<evidence type="ECO:0000313" key="1">
    <source>
        <dbReference type="EMBL" id="OGG12762.1"/>
    </source>
</evidence>
<dbReference type="AlphaFoldDB" id="A0A1F5ZL01"/>
<dbReference type="EMBL" id="MFJL01000041">
    <property type="protein sequence ID" value="OGG12762.1"/>
    <property type="molecule type" value="Genomic_DNA"/>
</dbReference>
<evidence type="ECO:0000313" key="2">
    <source>
        <dbReference type="Proteomes" id="UP000176923"/>
    </source>
</evidence>
<dbReference type="Proteomes" id="UP000176923">
    <property type="component" value="Unassembled WGS sequence"/>
</dbReference>
<dbReference type="STRING" id="1798382.A3D77_06925"/>
<evidence type="ECO:0008006" key="3">
    <source>
        <dbReference type="Google" id="ProtNLM"/>
    </source>
</evidence>
<name>A0A1F5ZL01_9BACT</name>
<protein>
    <recommendedName>
        <fullName evidence="3">NlpC/P60 domain-containing protein</fullName>
    </recommendedName>
</protein>
<accession>A0A1F5ZL01</accession>